<dbReference type="RefSeq" id="WP_159267450.1">
    <property type="nucleotide sequence ID" value="NZ_CACSIK010000001.1"/>
</dbReference>
<evidence type="ECO:0000313" key="4">
    <source>
        <dbReference type="Proteomes" id="UP000435877"/>
    </source>
</evidence>
<organism evidence="2 5">
    <name type="scientific">Zhongshania aliphaticivorans</name>
    <dbReference type="NCBI Taxonomy" id="1470434"/>
    <lineage>
        <taxon>Bacteria</taxon>
        <taxon>Pseudomonadati</taxon>
        <taxon>Pseudomonadota</taxon>
        <taxon>Gammaproteobacteria</taxon>
        <taxon>Cellvibrionales</taxon>
        <taxon>Spongiibacteraceae</taxon>
        <taxon>Zhongshania</taxon>
    </lineage>
</organism>
<keyword evidence="1" id="KW-0732">Signal</keyword>
<feature type="chain" id="PRO_5036150365" description="DUF2141 domain-containing protein" evidence="1">
    <location>
        <begin position="22"/>
        <end position="143"/>
    </location>
</feature>
<evidence type="ECO:0000313" key="3">
    <source>
        <dbReference type="EMBL" id="CAA0085031.1"/>
    </source>
</evidence>
<evidence type="ECO:0000313" key="5">
    <source>
        <dbReference type="Proteomes" id="UP000439591"/>
    </source>
</evidence>
<evidence type="ECO:0000256" key="1">
    <source>
        <dbReference type="SAM" id="SignalP"/>
    </source>
</evidence>
<accession>A0A5S9MVE6</accession>
<keyword evidence="4" id="KW-1185">Reference proteome</keyword>
<dbReference type="AlphaFoldDB" id="A0A5S9MVE6"/>
<dbReference type="InterPro" id="IPR018673">
    <property type="entry name" value="DUF2141"/>
</dbReference>
<evidence type="ECO:0000313" key="2">
    <source>
        <dbReference type="EMBL" id="CAA0081242.1"/>
    </source>
</evidence>
<gene>
    <name evidence="3" type="ORF">IHBHHGIJ_00783</name>
    <name evidence="2" type="ORF">KFEGEMFD_00367</name>
</gene>
<dbReference type="Proteomes" id="UP000435877">
    <property type="component" value="Unassembled WGS sequence"/>
</dbReference>
<dbReference type="Proteomes" id="UP000439591">
    <property type="component" value="Unassembled WGS sequence"/>
</dbReference>
<proteinExistence type="predicted"/>
<protein>
    <recommendedName>
        <fullName evidence="6">DUF2141 domain-containing protein</fullName>
    </recommendedName>
</protein>
<dbReference type="EMBL" id="CACSIM010000001">
    <property type="protein sequence ID" value="CAA0081242.1"/>
    <property type="molecule type" value="Genomic_DNA"/>
</dbReference>
<name>A0A5S9MVE6_9GAMM</name>
<dbReference type="Pfam" id="PF09912">
    <property type="entry name" value="DUF2141"/>
    <property type="match status" value="1"/>
</dbReference>
<reference evidence="4 5" key="1">
    <citation type="submission" date="2019-11" db="EMBL/GenBank/DDBJ databases">
        <authorList>
            <person name="Holert J."/>
        </authorList>
    </citation>
    <scope>NUCLEOTIDE SEQUENCE [LARGE SCALE GENOMIC DNA]</scope>
    <source>
        <strain evidence="2">BC3_2A</strain>
        <strain evidence="3">SB11_1A</strain>
    </source>
</reference>
<feature type="signal peptide" evidence="1">
    <location>
        <begin position="1"/>
        <end position="21"/>
    </location>
</feature>
<evidence type="ECO:0008006" key="6">
    <source>
        <dbReference type="Google" id="ProtNLM"/>
    </source>
</evidence>
<sequence length="143" mass="15479">MITRAITLLALNLFFASPSEADSVNLNVLVDGIKQETGTIVVRVYNKDNWLSDAPLQTASLALPADYSGSAVTIPMDIALGNYAFTAYHDLDDNGQMNKTVIGLPAEPVGLSNDHKPRFGPPRYRKAEITIGSDTSEIRISLD</sequence>
<dbReference type="OrthoDB" id="9788332at2"/>
<dbReference type="EMBL" id="CACSIK010000001">
    <property type="protein sequence ID" value="CAA0085031.1"/>
    <property type="molecule type" value="Genomic_DNA"/>
</dbReference>